<dbReference type="PROSITE" id="PS50801">
    <property type="entry name" value="STAS"/>
    <property type="match status" value="1"/>
</dbReference>
<feature type="transmembrane region" description="Helical" evidence="5">
    <location>
        <begin position="102"/>
        <end position="122"/>
    </location>
</feature>
<comment type="subcellular location">
    <subcellularLocation>
        <location evidence="1">Membrane</location>
        <topology evidence="1">Multi-pass membrane protein</topology>
    </subcellularLocation>
</comment>
<evidence type="ECO:0000256" key="1">
    <source>
        <dbReference type="ARBA" id="ARBA00004141"/>
    </source>
</evidence>
<evidence type="ECO:0000313" key="8">
    <source>
        <dbReference type="Proteomes" id="UP000290191"/>
    </source>
</evidence>
<feature type="transmembrane region" description="Helical" evidence="5">
    <location>
        <begin position="72"/>
        <end position="96"/>
    </location>
</feature>
<accession>A0A4Q0Y6V7</accession>
<comment type="caution">
    <text evidence="7">The sequence shown here is derived from an EMBL/GenBank/DDBJ whole genome shotgun (WGS) entry which is preliminary data.</text>
</comment>
<feature type="transmembrane region" description="Helical" evidence="5">
    <location>
        <begin position="143"/>
        <end position="172"/>
    </location>
</feature>
<reference evidence="7 8" key="1">
    <citation type="submission" date="2017-10" db="EMBL/GenBank/DDBJ databases">
        <title>Genomics of the genus Arcobacter.</title>
        <authorList>
            <person name="Perez-Cataluna A."/>
            <person name="Figueras M.J."/>
        </authorList>
    </citation>
    <scope>NUCLEOTIDE SEQUENCE [LARGE SCALE GENOMIC DNA]</scope>
    <source>
        <strain evidence="7 8">DSM 24636</strain>
    </source>
</reference>
<dbReference type="InterPro" id="IPR036513">
    <property type="entry name" value="STAS_dom_sf"/>
</dbReference>
<dbReference type="Gene3D" id="3.30.750.24">
    <property type="entry name" value="STAS domain"/>
    <property type="match status" value="1"/>
</dbReference>
<dbReference type="EMBL" id="PDKO01000002">
    <property type="protein sequence ID" value="RXJ64241.1"/>
    <property type="molecule type" value="Genomic_DNA"/>
</dbReference>
<evidence type="ECO:0000256" key="3">
    <source>
        <dbReference type="ARBA" id="ARBA00022989"/>
    </source>
</evidence>
<feature type="transmembrane region" description="Helical" evidence="5">
    <location>
        <begin position="249"/>
        <end position="271"/>
    </location>
</feature>
<evidence type="ECO:0000256" key="4">
    <source>
        <dbReference type="ARBA" id="ARBA00023136"/>
    </source>
</evidence>
<dbReference type="PANTHER" id="PTHR11814">
    <property type="entry name" value="SULFATE TRANSPORTER"/>
    <property type="match status" value="1"/>
</dbReference>
<dbReference type="SUPFAM" id="SSF52091">
    <property type="entry name" value="SpoIIaa-like"/>
    <property type="match status" value="1"/>
</dbReference>
<dbReference type="OrthoDB" id="9771198at2"/>
<gene>
    <name evidence="7" type="ORF">CRV06_03775</name>
</gene>
<evidence type="ECO:0000256" key="5">
    <source>
        <dbReference type="SAM" id="Phobius"/>
    </source>
</evidence>
<name>A0A4Q0Y6V7_9BACT</name>
<dbReference type="InterPro" id="IPR001902">
    <property type="entry name" value="SLC26A/SulP_fam"/>
</dbReference>
<organism evidence="7 8">
    <name type="scientific">Halarcobacter anaerophilus</name>
    <dbReference type="NCBI Taxonomy" id="877500"/>
    <lineage>
        <taxon>Bacteria</taxon>
        <taxon>Pseudomonadati</taxon>
        <taxon>Campylobacterota</taxon>
        <taxon>Epsilonproteobacteria</taxon>
        <taxon>Campylobacterales</taxon>
        <taxon>Arcobacteraceae</taxon>
        <taxon>Halarcobacter</taxon>
    </lineage>
</organism>
<dbReference type="Proteomes" id="UP000290191">
    <property type="component" value="Unassembled WGS sequence"/>
</dbReference>
<dbReference type="AlphaFoldDB" id="A0A4Q0Y6V7"/>
<protein>
    <submittedName>
        <fullName evidence="7">C4-dicarboxylic acid transporter DauA</fullName>
    </submittedName>
</protein>
<dbReference type="STRING" id="877500.GCA_000935065_02883"/>
<dbReference type="GO" id="GO:0055085">
    <property type="term" value="P:transmembrane transport"/>
    <property type="evidence" value="ECO:0007669"/>
    <property type="project" value="InterPro"/>
</dbReference>
<sequence>MYKNIFAGITVGIIALPLSMALAIAVGVPPQNGLYTAIIAGIIASIFGSSKVNISGPTAAFVVILIPIVQEFGLAGLLICGLGSGFILILIGLFKFGKLIELIPYPVTVGFTTGIAVVIAIFQIKDFFGLKIEKFDGHFHEKVLTLFNSFHTISFSETIIGLLTLFILISWSKTKSKIPPALIALSICTVLVYILNNNYGFDISTIKSTFSYDINGLKGEGIPPIALQFSLPWENINFDLFNLDTVYKLLPHSVAIAILGALESLLCAVITDGMTKNNTNPNKELIGQGLANIAVPFFGGIPATAAIARSAANIRSGATGKLSSIVHAIFVLLSILLFAPYLSYLPMASLSALLLVVAWNMSEIKHFINIIKIAPRHDIYVLLTCFILTVFLDMQIAIGVGMGLASILFIKRTIDLYSIDLLNDSYNSIDLTIPQNVSVYSINGPMFFGAAQSALRTLVSTNNDIDTLIIDMKNVPMIDMTGLVAFNSIIQNLLDNEKKLIVCGLNDRIKRKFEKAKIVFDNKNIYNFKDINSAIEHLNIIKE</sequence>
<dbReference type="CDD" id="cd07042">
    <property type="entry name" value="STAS_SulP_like_sulfate_transporter"/>
    <property type="match status" value="1"/>
</dbReference>
<feature type="transmembrane region" description="Helical" evidence="5">
    <location>
        <begin position="178"/>
        <end position="195"/>
    </location>
</feature>
<feature type="transmembrane region" description="Helical" evidence="5">
    <location>
        <begin position="35"/>
        <end position="65"/>
    </location>
</feature>
<dbReference type="InterPro" id="IPR002645">
    <property type="entry name" value="STAS_dom"/>
</dbReference>
<keyword evidence="2 5" id="KW-0812">Transmembrane</keyword>
<evidence type="ECO:0000256" key="2">
    <source>
        <dbReference type="ARBA" id="ARBA00022692"/>
    </source>
</evidence>
<dbReference type="Pfam" id="PF01740">
    <property type="entry name" value="STAS"/>
    <property type="match status" value="1"/>
</dbReference>
<proteinExistence type="predicted"/>
<dbReference type="GO" id="GO:0016020">
    <property type="term" value="C:membrane"/>
    <property type="evidence" value="ECO:0007669"/>
    <property type="project" value="UniProtKB-SubCell"/>
</dbReference>
<feature type="transmembrane region" description="Helical" evidence="5">
    <location>
        <begin position="291"/>
        <end position="312"/>
    </location>
</feature>
<keyword evidence="8" id="KW-1185">Reference proteome</keyword>
<dbReference type="InterPro" id="IPR011547">
    <property type="entry name" value="SLC26A/SulP_dom"/>
</dbReference>
<dbReference type="Pfam" id="PF00916">
    <property type="entry name" value="Sulfate_transp"/>
    <property type="match status" value="1"/>
</dbReference>
<keyword evidence="4 5" id="KW-0472">Membrane</keyword>
<keyword evidence="3 5" id="KW-1133">Transmembrane helix</keyword>
<feature type="transmembrane region" description="Helical" evidence="5">
    <location>
        <begin position="324"/>
        <end position="342"/>
    </location>
</feature>
<evidence type="ECO:0000313" key="7">
    <source>
        <dbReference type="EMBL" id="RXJ64241.1"/>
    </source>
</evidence>
<evidence type="ECO:0000259" key="6">
    <source>
        <dbReference type="PROSITE" id="PS50801"/>
    </source>
</evidence>
<dbReference type="NCBIfam" id="NF008660">
    <property type="entry name" value="PRK11660.1"/>
    <property type="match status" value="1"/>
</dbReference>
<feature type="transmembrane region" description="Helical" evidence="5">
    <location>
        <begin position="380"/>
        <end position="410"/>
    </location>
</feature>
<feature type="domain" description="STAS" evidence="6">
    <location>
        <begin position="427"/>
        <end position="538"/>
    </location>
</feature>